<evidence type="ECO:0000313" key="1">
    <source>
        <dbReference type="EMBL" id="QNE04256.1"/>
    </source>
</evidence>
<dbReference type="EMBL" id="CP060052">
    <property type="protein sequence ID" value="QNE04256.1"/>
    <property type="molecule type" value="Genomic_DNA"/>
</dbReference>
<name>A0A7G6VR91_9SPHN</name>
<reference evidence="1 2" key="1">
    <citation type="submission" date="2020-08" db="EMBL/GenBank/DDBJ databases">
        <authorList>
            <person name="Liu G."/>
            <person name="Sun C."/>
        </authorList>
    </citation>
    <scope>NUCLEOTIDE SEQUENCE [LARGE SCALE GENOMIC DNA]</scope>
    <source>
        <strain evidence="1 2">OT19</strain>
    </source>
</reference>
<organism evidence="1 2">
    <name type="scientific">Croceicoccus marinus</name>
    <dbReference type="NCBI Taxonomy" id="450378"/>
    <lineage>
        <taxon>Bacteria</taxon>
        <taxon>Pseudomonadati</taxon>
        <taxon>Pseudomonadota</taxon>
        <taxon>Alphaproteobacteria</taxon>
        <taxon>Sphingomonadales</taxon>
        <taxon>Erythrobacteraceae</taxon>
        <taxon>Croceicoccus</taxon>
    </lineage>
</organism>
<accession>A0A7G6VR91</accession>
<proteinExistence type="predicted"/>
<sequence>MEYRFITPGRKGKWYPTLELAKRFANRIGAGFLDAAGNFVAYRDTVLEERRAAAG</sequence>
<protein>
    <submittedName>
        <fullName evidence="1">Uncharacterized protein</fullName>
    </submittedName>
</protein>
<dbReference type="AlphaFoldDB" id="A0A7G6VR91"/>
<dbReference type="Proteomes" id="UP000515297">
    <property type="component" value="Chromosome"/>
</dbReference>
<dbReference type="RefSeq" id="WP_185883551.1">
    <property type="nucleotide sequence ID" value="NZ_CP019602.1"/>
</dbReference>
<gene>
    <name evidence="1" type="ORF">H4O24_09635</name>
</gene>
<evidence type="ECO:0000313" key="2">
    <source>
        <dbReference type="Proteomes" id="UP000515297"/>
    </source>
</evidence>